<dbReference type="AlphaFoldDB" id="A0A399EJU1"/>
<sequence length="268" mass="29773">MPKTLLAVYAHPDDEGFSGGALAHYAAKGYRVVLACATRGEAGQVKDASLGQVADLGALREQELRKACEILGIEPPVFLGFHDSGRKERVQQDNPLALMNAGWLEVEARIREVIARLEPQVILTFDPHGGYGHVDHLVVQRATTAAFFSSSHLPNPPQRLFYGVLPLASLERMRQSERFANLLGENDPKVFGVDPRLVAVRLNVEPYLERKWQANRAHVSQFASVSNPPDPEFVALMREIQTHEHYALGAARGPIPRWPMEDLFEGLE</sequence>
<evidence type="ECO:0000313" key="1">
    <source>
        <dbReference type="EMBL" id="RIH83723.1"/>
    </source>
</evidence>
<dbReference type="PANTHER" id="PTHR12993:SF11">
    <property type="entry name" value="N-ACETYLGLUCOSAMINYL-PHOSPHATIDYLINOSITOL DE-N-ACETYLASE"/>
    <property type="match status" value="1"/>
</dbReference>
<name>A0A399EJU1_9DEIN</name>
<reference evidence="1 2" key="1">
    <citation type="submission" date="2018-08" db="EMBL/GenBank/DDBJ databases">
        <title>Meiothermus terrae DSM 26712 genome sequencing project.</title>
        <authorList>
            <person name="Da Costa M.S."/>
            <person name="Albuquerque L."/>
            <person name="Raposo P."/>
            <person name="Froufe H.J.C."/>
            <person name="Barroso C.S."/>
            <person name="Egas C."/>
        </authorList>
    </citation>
    <scope>NUCLEOTIDE SEQUENCE [LARGE SCALE GENOMIC DNA]</scope>
    <source>
        <strain evidence="1 2">DSM 26712</strain>
    </source>
</reference>
<dbReference type="InterPro" id="IPR024078">
    <property type="entry name" value="LmbE-like_dom_sf"/>
</dbReference>
<comment type="caution">
    <text evidence="1">The sequence shown here is derived from an EMBL/GenBank/DDBJ whole genome shotgun (WGS) entry which is preliminary data.</text>
</comment>
<dbReference type="Pfam" id="PF02585">
    <property type="entry name" value="PIG-L"/>
    <property type="match status" value="1"/>
</dbReference>
<gene>
    <name evidence="1" type="primary">mca_1</name>
    <name evidence="1" type="ORF">Mterra_02196</name>
</gene>
<proteinExistence type="predicted"/>
<dbReference type="PANTHER" id="PTHR12993">
    <property type="entry name" value="N-ACETYLGLUCOSAMINYL-PHOSPHATIDYLINOSITOL DE-N-ACETYLASE-RELATED"/>
    <property type="match status" value="1"/>
</dbReference>
<dbReference type="GO" id="GO:0016811">
    <property type="term" value="F:hydrolase activity, acting on carbon-nitrogen (but not peptide) bonds, in linear amides"/>
    <property type="evidence" value="ECO:0007669"/>
    <property type="project" value="TreeGrafter"/>
</dbReference>
<evidence type="ECO:0000313" key="2">
    <source>
        <dbReference type="Proteomes" id="UP000265715"/>
    </source>
</evidence>
<keyword evidence="2" id="KW-1185">Reference proteome</keyword>
<keyword evidence="1" id="KW-0378">Hydrolase</keyword>
<dbReference type="Gene3D" id="3.40.50.10320">
    <property type="entry name" value="LmbE-like"/>
    <property type="match status" value="1"/>
</dbReference>
<dbReference type="EC" id="3.5.1.115" evidence="1"/>
<protein>
    <submittedName>
        <fullName evidence="1">Mycothiol S-conjugate amidase</fullName>
        <ecNumber evidence="1">3.5.1.115</ecNumber>
    </submittedName>
</protein>
<dbReference type="SUPFAM" id="SSF102588">
    <property type="entry name" value="LmbE-like"/>
    <property type="match status" value="1"/>
</dbReference>
<organism evidence="1 2">
    <name type="scientific">Calidithermus terrae</name>
    <dbReference type="NCBI Taxonomy" id="1408545"/>
    <lineage>
        <taxon>Bacteria</taxon>
        <taxon>Thermotogati</taxon>
        <taxon>Deinococcota</taxon>
        <taxon>Deinococci</taxon>
        <taxon>Thermales</taxon>
        <taxon>Thermaceae</taxon>
        <taxon>Calidithermus</taxon>
    </lineage>
</organism>
<dbReference type="EMBL" id="QXDL01000086">
    <property type="protein sequence ID" value="RIH83723.1"/>
    <property type="molecule type" value="Genomic_DNA"/>
</dbReference>
<dbReference type="OrthoDB" id="9790023at2"/>
<dbReference type="Proteomes" id="UP000265715">
    <property type="component" value="Unassembled WGS sequence"/>
</dbReference>
<dbReference type="RefSeq" id="WP_119315256.1">
    <property type="nucleotide sequence ID" value="NZ_QXDL01000086.1"/>
</dbReference>
<dbReference type="InterPro" id="IPR003737">
    <property type="entry name" value="GlcNAc_PI_deacetylase-related"/>
</dbReference>
<accession>A0A399EJU1</accession>